<dbReference type="STRING" id="930146.SAMN05192533_101162"/>
<protein>
    <submittedName>
        <fullName evidence="2">Uncharacterized protein YbcI</fullName>
    </submittedName>
</protein>
<dbReference type="EMBL" id="FOBW01000001">
    <property type="protein sequence ID" value="SEM13685.1"/>
    <property type="molecule type" value="Genomic_DNA"/>
</dbReference>
<reference evidence="3" key="1">
    <citation type="submission" date="2016-10" db="EMBL/GenBank/DDBJ databases">
        <authorList>
            <person name="Varghese N."/>
            <person name="Submissions S."/>
        </authorList>
    </citation>
    <scope>NUCLEOTIDE SEQUENCE [LARGE SCALE GENOMIC DNA]</scope>
    <source>
        <strain evidence="3">B48,IBRC-M 10115,DSM 25386,CECT 8001</strain>
    </source>
</reference>
<sequence length="128" mass="14247">MISIYVGGNMSKGELENKISRLITQWEKDYLGRGSLTVKTDILRNMIIVSLKGVLTPAEKTVAATFEGMMSVKQIRATLVESGTDQLKEIMTDQFGIEVISFHTDISTQTGERLMIFIMQENVEATIA</sequence>
<proteinExistence type="predicted"/>
<evidence type="ECO:0000313" key="2">
    <source>
        <dbReference type="EMBL" id="SEM13685.1"/>
    </source>
</evidence>
<name>A0A1H7VY28_9BACI</name>
<keyword evidence="3" id="KW-1185">Reference proteome</keyword>
<dbReference type="Proteomes" id="UP000198553">
    <property type="component" value="Unassembled WGS sequence"/>
</dbReference>
<evidence type="ECO:0000313" key="3">
    <source>
        <dbReference type="Proteomes" id="UP000198553"/>
    </source>
</evidence>
<dbReference type="AlphaFoldDB" id="A0A1H7VY28"/>
<dbReference type="Pfam" id="PF10057">
    <property type="entry name" value="MpsC"/>
    <property type="match status" value="1"/>
</dbReference>
<gene>
    <name evidence="2" type="ORF">SAMN05192533_101162</name>
</gene>
<dbReference type="InterPro" id="IPR018745">
    <property type="entry name" value="MpsC"/>
</dbReference>
<evidence type="ECO:0000259" key="1">
    <source>
        <dbReference type="Pfam" id="PF10057"/>
    </source>
</evidence>
<organism evidence="2 3">
    <name type="scientific">Mesobacillus persicus</name>
    <dbReference type="NCBI Taxonomy" id="930146"/>
    <lineage>
        <taxon>Bacteria</taxon>
        <taxon>Bacillati</taxon>
        <taxon>Bacillota</taxon>
        <taxon>Bacilli</taxon>
        <taxon>Bacillales</taxon>
        <taxon>Bacillaceae</taxon>
        <taxon>Mesobacillus</taxon>
    </lineage>
</organism>
<feature type="domain" description="Na+-translocating membrane potential-generating system MpsC" evidence="1">
    <location>
        <begin position="12"/>
        <end position="120"/>
    </location>
</feature>
<accession>A0A1H7VY28</accession>